<keyword evidence="3 7" id="KW-0223">Dioxygenase</keyword>
<evidence type="ECO:0000313" key="8">
    <source>
        <dbReference type="Proteomes" id="UP001595528"/>
    </source>
</evidence>
<dbReference type="GO" id="GO:0051213">
    <property type="term" value="F:dioxygenase activity"/>
    <property type="evidence" value="ECO:0007669"/>
    <property type="project" value="UniProtKB-KW"/>
</dbReference>
<dbReference type="Pfam" id="PF02668">
    <property type="entry name" value="TauD"/>
    <property type="match status" value="1"/>
</dbReference>
<proteinExistence type="inferred from homology"/>
<evidence type="ECO:0000313" key="7">
    <source>
        <dbReference type="EMBL" id="MFC3228499.1"/>
    </source>
</evidence>
<dbReference type="Gene3D" id="3.60.130.10">
    <property type="entry name" value="Clavaminate synthase-like"/>
    <property type="match status" value="1"/>
</dbReference>
<dbReference type="InterPro" id="IPR042098">
    <property type="entry name" value="TauD-like_sf"/>
</dbReference>
<dbReference type="EMBL" id="JBHRTR010000028">
    <property type="protein sequence ID" value="MFC3228499.1"/>
    <property type="molecule type" value="Genomic_DNA"/>
</dbReference>
<evidence type="ECO:0000256" key="4">
    <source>
        <dbReference type="ARBA" id="ARBA00023002"/>
    </source>
</evidence>
<comment type="caution">
    <text evidence="7">The sequence shown here is derived from an EMBL/GenBank/DDBJ whole genome shotgun (WGS) entry which is preliminary data.</text>
</comment>
<dbReference type="Proteomes" id="UP001595528">
    <property type="component" value="Unassembled WGS sequence"/>
</dbReference>
<gene>
    <name evidence="7" type="ORF">ACFOGJ_14740</name>
</gene>
<dbReference type="SUPFAM" id="SSF51197">
    <property type="entry name" value="Clavaminate synthase-like"/>
    <property type="match status" value="1"/>
</dbReference>
<name>A0ABV7L1Q9_9PROT</name>
<keyword evidence="2" id="KW-0479">Metal-binding</keyword>
<dbReference type="InterPro" id="IPR051323">
    <property type="entry name" value="AtsK-like"/>
</dbReference>
<organism evidence="7 8">
    <name type="scientific">Marinibaculum pumilum</name>
    <dbReference type="NCBI Taxonomy" id="1766165"/>
    <lineage>
        <taxon>Bacteria</taxon>
        <taxon>Pseudomonadati</taxon>
        <taxon>Pseudomonadota</taxon>
        <taxon>Alphaproteobacteria</taxon>
        <taxon>Rhodospirillales</taxon>
        <taxon>Rhodospirillaceae</taxon>
        <taxon>Marinibaculum</taxon>
    </lineage>
</organism>
<keyword evidence="5" id="KW-0408">Iron</keyword>
<comment type="similarity">
    <text evidence="1">Belongs to the TfdA dioxygenase family.</text>
</comment>
<evidence type="ECO:0000256" key="5">
    <source>
        <dbReference type="ARBA" id="ARBA00023004"/>
    </source>
</evidence>
<keyword evidence="8" id="KW-1185">Reference proteome</keyword>
<reference evidence="8" key="1">
    <citation type="journal article" date="2019" name="Int. J. Syst. Evol. Microbiol.">
        <title>The Global Catalogue of Microorganisms (GCM) 10K type strain sequencing project: providing services to taxonomists for standard genome sequencing and annotation.</title>
        <authorList>
            <consortium name="The Broad Institute Genomics Platform"/>
            <consortium name="The Broad Institute Genome Sequencing Center for Infectious Disease"/>
            <person name="Wu L."/>
            <person name="Ma J."/>
        </authorList>
    </citation>
    <scope>NUCLEOTIDE SEQUENCE [LARGE SCALE GENOMIC DNA]</scope>
    <source>
        <strain evidence="8">KCTC 42964</strain>
    </source>
</reference>
<evidence type="ECO:0000256" key="3">
    <source>
        <dbReference type="ARBA" id="ARBA00022964"/>
    </source>
</evidence>
<dbReference type="RefSeq" id="WP_379901667.1">
    <property type="nucleotide sequence ID" value="NZ_JBHRTR010000028.1"/>
</dbReference>
<sequence length="284" mass="31726">MPDEREGRSEGFAIQRLSGAIGAEIRDIDLSRDLSPATVAALRRALLDHLVIVFRGQHLTPDRFLAVATAFGTPADYPFLHGIEGHPKIIRVAKLEHERVNFGGIWHTDTAYLDCPPMGTMLLAEEVPPQGGDTLFANQYLAYETLSPGLRRMLDSLQAEHSSAKAAVAATRADRIAEAGRDARAEFVATHPVVRIHPETGRRALYVNIAHTRRFAEMTEAESAPLLDYLFRHQVAPEFTCRLSWRPGTLAFWDNRAVLHYPVNDYHGHRRTALRITLAGERPQ</sequence>
<accession>A0ABV7L1Q9</accession>
<evidence type="ECO:0000256" key="2">
    <source>
        <dbReference type="ARBA" id="ARBA00022723"/>
    </source>
</evidence>
<dbReference type="InterPro" id="IPR003819">
    <property type="entry name" value="TauD/TfdA-like"/>
</dbReference>
<evidence type="ECO:0000256" key="1">
    <source>
        <dbReference type="ARBA" id="ARBA00005896"/>
    </source>
</evidence>
<evidence type="ECO:0000259" key="6">
    <source>
        <dbReference type="Pfam" id="PF02668"/>
    </source>
</evidence>
<dbReference type="PANTHER" id="PTHR30468">
    <property type="entry name" value="ALPHA-KETOGLUTARATE-DEPENDENT SULFONATE DIOXYGENASE"/>
    <property type="match status" value="1"/>
</dbReference>
<keyword evidence="4" id="KW-0560">Oxidoreductase</keyword>
<protein>
    <submittedName>
        <fullName evidence="7">TauD/TfdA dioxygenase family protein</fullName>
    </submittedName>
</protein>
<feature type="domain" description="TauD/TfdA-like" evidence="6">
    <location>
        <begin position="14"/>
        <end position="277"/>
    </location>
</feature>
<dbReference type="PANTHER" id="PTHR30468:SF1">
    <property type="entry name" value="ALPHA-KETOGLUTARATE-DEPENDENT SULFONATE DIOXYGENASE"/>
    <property type="match status" value="1"/>
</dbReference>